<name>A0ABP0GGN7_CLALP</name>
<gene>
    <name evidence="2" type="ORF">CVLEPA_LOCUS22611</name>
</gene>
<keyword evidence="3" id="KW-1185">Reference proteome</keyword>
<evidence type="ECO:0000313" key="2">
    <source>
        <dbReference type="EMBL" id="CAK8689959.1"/>
    </source>
</evidence>
<protein>
    <submittedName>
        <fullName evidence="2">Uncharacterized protein</fullName>
    </submittedName>
</protein>
<organism evidence="2 3">
    <name type="scientific">Clavelina lepadiformis</name>
    <name type="common">Light-bulb sea squirt</name>
    <name type="synonym">Ascidia lepadiformis</name>
    <dbReference type="NCBI Taxonomy" id="159417"/>
    <lineage>
        <taxon>Eukaryota</taxon>
        <taxon>Metazoa</taxon>
        <taxon>Chordata</taxon>
        <taxon>Tunicata</taxon>
        <taxon>Ascidiacea</taxon>
        <taxon>Aplousobranchia</taxon>
        <taxon>Clavelinidae</taxon>
        <taxon>Clavelina</taxon>
    </lineage>
</organism>
<proteinExistence type="predicted"/>
<evidence type="ECO:0000256" key="1">
    <source>
        <dbReference type="SAM" id="SignalP"/>
    </source>
</evidence>
<feature type="chain" id="PRO_5047160387" evidence="1">
    <location>
        <begin position="19"/>
        <end position="185"/>
    </location>
</feature>
<accession>A0ABP0GGN7</accession>
<feature type="signal peptide" evidence="1">
    <location>
        <begin position="1"/>
        <end position="18"/>
    </location>
</feature>
<keyword evidence="1" id="KW-0732">Signal</keyword>
<dbReference type="Proteomes" id="UP001642483">
    <property type="component" value="Unassembled WGS sequence"/>
</dbReference>
<reference evidence="2 3" key="1">
    <citation type="submission" date="2024-02" db="EMBL/GenBank/DDBJ databases">
        <authorList>
            <person name="Daric V."/>
            <person name="Darras S."/>
        </authorList>
    </citation>
    <scope>NUCLEOTIDE SEQUENCE [LARGE SCALE GENOMIC DNA]</scope>
</reference>
<comment type="caution">
    <text evidence="2">The sequence shown here is derived from an EMBL/GenBank/DDBJ whole genome shotgun (WGS) entry which is preliminary data.</text>
</comment>
<evidence type="ECO:0000313" key="3">
    <source>
        <dbReference type="Proteomes" id="UP001642483"/>
    </source>
</evidence>
<dbReference type="EMBL" id="CAWYQH010000110">
    <property type="protein sequence ID" value="CAK8689959.1"/>
    <property type="molecule type" value="Genomic_DNA"/>
</dbReference>
<sequence>MMGNYLLLVCLFFMRREGFVLPTSRMVADTYSLTLRQSWRKENTTELPSSNLTPDEISILEYVGGYILRKLKRNGDEEELAILAKLEDSINCFVPSDNSLISILQCNEFGTLLKPNQTLLDVLKFLEINFRNHATLKDTISNAISSLDLSELHDITNNYDLDAYVLQRVLVTFFSKFDRLKRRRD</sequence>